<accession>A0ACB8XRQ8</accession>
<reference evidence="1 2" key="2">
    <citation type="journal article" date="2022" name="Mol. Ecol. Resour.">
        <title>The genomes of chicory, endive, great burdock and yacon provide insights into Asteraceae paleo-polyploidization history and plant inulin production.</title>
        <authorList>
            <person name="Fan W."/>
            <person name="Wang S."/>
            <person name="Wang H."/>
            <person name="Wang A."/>
            <person name="Jiang F."/>
            <person name="Liu H."/>
            <person name="Zhao H."/>
            <person name="Xu D."/>
            <person name="Zhang Y."/>
        </authorList>
    </citation>
    <scope>NUCLEOTIDE SEQUENCE [LARGE SCALE GENOMIC DNA]</scope>
    <source>
        <strain evidence="2">cv. Niubang</strain>
    </source>
</reference>
<keyword evidence="2" id="KW-1185">Reference proteome</keyword>
<organism evidence="1 2">
    <name type="scientific">Arctium lappa</name>
    <name type="common">Greater burdock</name>
    <name type="synonym">Lappa major</name>
    <dbReference type="NCBI Taxonomy" id="4217"/>
    <lineage>
        <taxon>Eukaryota</taxon>
        <taxon>Viridiplantae</taxon>
        <taxon>Streptophyta</taxon>
        <taxon>Embryophyta</taxon>
        <taxon>Tracheophyta</taxon>
        <taxon>Spermatophyta</taxon>
        <taxon>Magnoliopsida</taxon>
        <taxon>eudicotyledons</taxon>
        <taxon>Gunneridae</taxon>
        <taxon>Pentapetalae</taxon>
        <taxon>asterids</taxon>
        <taxon>campanulids</taxon>
        <taxon>Asterales</taxon>
        <taxon>Asteraceae</taxon>
        <taxon>Carduoideae</taxon>
        <taxon>Cardueae</taxon>
        <taxon>Arctiinae</taxon>
        <taxon>Arctium</taxon>
    </lineage>
</organism>
<reference evidence="2" key="1">
    <citation type="journal article" date="2022" name="Mol. Ecol. Resour.">
        <title>The genomes of chicory, endive, great burdock and yacon provide insights into Asteraceae palaeo-polyploidization history and plant inulin production.</title>
        <authorList>
            <person name="Fan W."/>
            <person name="Wang S."/>
            <person name="Wang H."/>
            <person name="Wang A."/>
            <person name="Jiang F."/>
            <person name="Liu H."/>
            <person name="Zhao H."/>
            <person name="Xu D."/>
            <person name="Zhang Y."/>
        </authorList>
    </citation>
    <scope>NUCLEOTIDE SEQUENCE [LARGE SCALE GENOMIC DNA]</scope>
    <source>
        <strain evidence="2">cv. Niubang</strain>
    </source>
</reference>
<evidence type="ECO:0000313" key="2">
    <source>
        <dbReference type="Proteomes" id="UP001055879"/>
    </source>
</evidence>
<name>A0ACB8XRQ8_ARCLA</name>
<comment type="caution">
    <text evidence="1">The sequence shown here is derived from an EMBL/GenBank/DDBJ whole genome shotgun (WGS) entry which is preliminary data.</text>
</comment>
<dbReference type="Proteomes" id="UP001055879">
    <property type="component" value="Linkage Group LG15"/>
</dbReference>
<dbReference type="EMBL" id="CM042061">
    <property type="protein sequence ID" value="KAI3672856.1"/>
    <property type="molecule type" value="Genomic_DNA"/>
</dbReference>
<sequence length="97" mass="10925">MDTRLRWRRGYNRFKSDPDQRFILNSDLKLFGDLVQWVNLIGGDNGLSGGGADRFELAGVWVAGGVGNGEEGFIVTSQADFVLVRSFCPCEKTRRRR</sequence>
<proteinExistence type="predicted"/>
<evidence type="ECO:0000313" key="1">
    <source>
        <dbReference type="EMBL" id="KAI3672856.1"/>
    </source>
</evidence>
<protein>
    <submittedName>
        <fullName evidence="1">Uncharacterized protein</fullName>
    </submittedName>
</protein>
<gene>
    <name evidence="1" type="ORF">L6452_38956</name>
</gene>